<protein>
    <submittedName>
        <fullName evidence="9">MBOAT family protein</fullName>
    </submittedName>
</protein>
<keyword evidence="10" id="KW-1185">Reference proteome</keyword>
<dbReference type="OrthoDB" id="9805788at2"/>
<feature type="transmembrane region" description="Helical" evidence="8">
    <location>
        <begin position="355"/>
        <end position="377"/>
    </location>
</feature>
<dbReference type="GO" id="GO:0005886">
    <property type="term" value="C:plasma membrane"/>
    <property type="evidence" value="ECO:0007669"/>
    <property type="project" value="UniProtKB-SubCell"/>
</dbReference>
<feature type="transmembrane region" description="Helical" evidence="8">
    <location>
        <begin position="111"/>
        <end position="135"/>
    </location>
</feature>
<reference evidence="10" key="1">
    <citation type="submission" date="2017-07" db="EMBL/GenBank/DDBJ databases">
        <title>Draft genome sequence of Effusibacillus lacus strain skLN1.</title>
        <authorList>
            <person name="Watanabe M."/>
            <person name="Kojima H."/>
            <person name="Fukui M."/>
        </authorList>
    </citation>
    <scope>NUCLEOTIDE SEQUENCE [LARGE SCALE GENOMIC DNA]</scope>
    <source>
        <strain evidence="10">skLN1</strain>
    </source>
</reference>
<feature type="transmembrane region" description="Helical" evidence="8">
    <location>
        <begin position="6"/>
        <end position="22"/>
    </location>
</feature>
<evidence type="ECO:0000256" key="4">
    <source>
        <dbReference type="ARBA" id="ARBA00022692"/>
    </source>
</evidence>
<evidence type="ECO:0000256" key="7">
    <source>
        <dbReference type="PIRNR" id="PIRNR016636"/>
    </source>
</evidence>
<evidence type="ECO:0000313" key="10">
    <source>
        <dbReference type="Proteomes" id="UP000217785"/>
    </source>
</evidence>
<feature type="transmembrane region" description="Helical" evidence="8">
    <location>
        <begin position="324"/>
        <end position="343"/>
    </location>
</feature>
<dbReference type="AlphaFoldDB" id="A0A292YT22"/>
<gene>
    <name evidence="9" type="ORF">EFBL_3760</name>
</gene>
<evidence type="ECO:0000256" key="1">
    <source>
        <dbReference type="ARBA" id="ARBA00004651"/>
    </source>
</evidence>
<evidence type="ECO:0000256" key="2">
    <source>
        <dbReference type="ARBA" id="ARBA00010323"/>
    </source>
</evidence>
<evidence type="ECO:0000256" key="8">
    <source>
        <dbReference type="SAM" id="Phobius"/>
    </source>
</evidence>
<comment type="caution">
    <text evidence="9">The sequence shown here is derived from an EMBL/GenBank/DDBJ whole genome shotgun (WGS) entry which is preliminary data.</text>
</comment>
<dbReference type="InterPro" id="IPR028362">
    <property type="entry name" value="AlgI"/>
</dbReference>
<comment type="similarity">
    <text evidence="2 7">Belongs to the membrane-bound acyltransferase family.</text>
</comment>
<dbReference type="Proteomes" id="UP000217785">
    <property type="component" value="Unassembled WGS sequence"/>
</dbReference>
<dbReference type="GO" id="GO:0042121">
    <property type="term" value="P:alginic acid biosynthetic process"/>
    <property type="evidence" value="ECO:0007669"/>
    <property type="project" value="InterPro"/>
</dbReference>
<accession>A0A292YT22</accession>
<proteinExistence type="inferred from homology"/>
<evidence type="ECO:0000313" key="9">
    <source>
        <dbReference type="EMBL" id="GAX92069.1"/>
    </source>
</evidence>
<keyword evidence="6 7" id="KW-0472">Membrane</keyword>
<keyword evidence="3 7" id="KW-1003">Cell membrane</keyword>
<evidence type="ECO:0000256" key="5">
    <source>
        <dbReference type="ARBA" id="ARBA00022989"/>
    </source>
</evidence>
<dbReference type="GO" id="GO:0016746">
    <property type="term" value="F:acyltransferase activity"/>
    <property type="evidence" value="ECO:0007669"/>
    <property type="project" value="UniProtKB-KW"/>
</dbReference>
<dbReference type="EMBL" id="BDUF01000121">
    <property type="protein sequence ID" value="GAX92069.1"/>
    <property type="molecule type" value="Genomic_DNA"/>
</dbReference>
<dbReference type="Pfam" id="PF03062">
    <property type="entry name" value="MBOAT"/>
    <property type="match status" value="1"/>
</dbReference>
<dbReference type="PIRSF" id="PIRSF500217">
    <property type="entry name" value="AlgI"/>
    <property type="match status" value="1"/>
</dbReference>
<dbReference type="InterPro" id="IPR004299">
    <property type="entry name" value="MBOAT_fam"/>
</dbReference>
<name>A0A292YT22_9BACL</name>
<evidence type="ECO:0000256" key="6">
    <source>
        <dbReference type="ARBA" id="ARBA00023136"/>
    </source>
</evidence>
<keyword evidence="7" id="KW-0808">Transferase</keyword>
<dbReference type="PANTHER" id="PTHR13285:SF18">
    <property type="entry name" value="PROTEIN-CYSTEINE N-PALMITOYLTRANSFERASE RASP"/>
    <property type="match status" value="1"/>
</dbReference>
<dbReference type="InterPro" id="IPR024194">
    <property type="entry name" value="Ac/AlaTfrase_AlgI/DltB"/>
</dbReference>
<sequence>MIFNTWAFGLFLLVTVVFYWCFPAKWRHVFLLLASFLFYAYYFPPYTFLILFMAMVVYGISLLLKSQLRISHKALFISGIVFCLAFLVYYKYTKMILQTWNELASAFQEPVFSVPQLLVPLGLSFFVFEFVHYLVDFYRGKAEKVSITEFGLFAMFFPTLVAGPIKRFQNFIDQLRHIRFSWEHFYVGTRRIVIGLAKKTIIADPMNFFLDPLFKPYSASDPELYLAVLAYAVKIYADFSGYSDIAIGAARLFGYQIPENFMYPYFSRNIAEFWNCWHISLSNWIRDYIYIPLGGNRGTLWFAIRNSLIAMGLSGLWHGASWNFVVWGLWHGMGLAIYRTWNYGLKRVDIPRQKLAFLTPVSILLTFSFVCVGWVFFVVVNLREAFYIVGRILQIQ</sequence>
<dbReference type="RefSeq" id="WP_096184490.1">
    <property type="nucleotide sequence ID" value="NZ_BDUF01000121.1"/>
</dbReference>
<organism evidence="9 10">
    <name type="scientific">Effusibacillus lacus</name>
    <dbReference type="NCBI Taxonomy" id="1348429"/>
    <lineage>
        <taxon>Bacteria</taxon>
        <taxon>Bacillati</taxon>
        <taxon>Bacillota</taxon>
        <taxon>Bacilli</taxon>
        <taxon>Bacillales</taxon>
        <taxon>Alicyclobacillaceae</taxon>
        <taxon>Effusibacillus</taxon>
    </lineage>
</organism>
<keyword evidence="7" id="KW-0012">Acyltransferase</keyword>
<feature type="transmembrane region" description="Helical" evidence="8">
    <location>
        <begin position="29"/>
        <end position="58"/>
    </location>
</feature>
<feature type="transmembrane region" description="Helical" evidence="8">
    <location>
        <begin position="70"/>
        <end position="90"/>
    </location>
</feature>
<dbReference type="InterPro" id="IPR051085">
    <property type="entry name" value="MB_O-acyltransferase"/>
</dbReference>
<evidence type="ECO:0000256" key="3">
    <source>
        <dbReference type="ARBA" id="ARBA00022475"/>
    </source>
</evidence>
<comment type="subcellular location">
    <subcellularLocation>
        <location evidence="1">Cell membrane</location>
        <topology evidence="1">Multi-pass membrane protein</topology>
    </subcellularLocation>
</comment>
<keyword evidence="4 8" id="KW-0812">Transmembrane</keyword>
<keyword evidence="5 8" id="KW-1133">Transmembrane helix</keyword>
<dbReference type="PANTHER" id="PTHR13285">
    <property type="entry name" value="ACYLTRANSFERASE"/>
    <property type="match status" value="1"/>
</dbReference>
<dbReference type="PIRSF" id="PIRSF016636">
    <property type="entry name" value="AlgI_DltB"/>
    <property type="match status" value="1"/>
</dbReference>